<reference evidence="7 8" key="2">
    <citation type="submission" date="2007-04" db="EMBL/GenBank/DDBJ databases">
        <title>Draft genome sequence of Eubacterium ventriosum (ATCC 27560).</title>
        <authorList>
            <person name="Sudarsanam P."/>
            <person name="Ley R."/>
            <person name="Guruge J."/>
            <person name="Turnbaugh P.J."/>
            <person name="Mahowald M."/>
            <person name="Liep D."/>
            <person name="Gordon J."/>
        </authorList>
    </citation>
    <scope>NUCLEOTIDE SEQUENCE [LARGE SCALE GENOMIC DNA]</scope>
    <source>
        <strain evidence="7 8">ATCC 27560</strain>
    </source>
</reference>
<evidence type="ECO:0000256" key="1">
    <source>
        <dbReference type="ARBA" id="ARBA00004651"/>
    </source>
</evidence>
<evidence type="ECO:0000256" key="5">
    <source>
        <dbReference type="ARBA" id="ARBA00023136"/>
    </source>
</evidence>
<comment type="caution">
    <text evidence="7">The sequence shown here is derived from an EMBL/GenBank/DDBJ whole genome shotgun (WGS) entry which is preliminary data.</text>
</comment>
<accession>A5Z8S0</accession>
<dbReference type="OrthoDB" id="3176438at2"/>
<dbReference type="PANTHER" id="PTHR33931:SF2">
    <property type="entry name" value="HOLIN-LIKE PROTEIN CIDA"/>
    <property type="match status" value="1"/>
</dbReference>
<protein>
    <submittedName>
        <fullName evidence="7">LrgA family protein</fullName>
    </submittedName>
</protein>
<dbReference type="InterPro" id="IPR005538">
    <property type="entry name" value="LrgA/CidA"/>
</dbReference>
<dbReference type="RefSeq" id="WP_005359156.1">
    <property type="nucleotide sequence ID" value="NZ_DS264265.1"/>
</dbReference>
<dbReference type="AlphaFoldDB" id="A5Z8S0"/>
<keyword evidence="4 6" id="KW-1133">Transmembrane helix</keyword>
<keyword evidence="2" id="KW-1003">Cell membrane</keyword>
<evidence type="ECO:0000256" key="6">
    <source>
        <dbReference type="SAM" id="Phobius"/>
    </source>
</evidence>
<evidence type="ECO:0000256" key="4">
    <source>
        <dbReference type="ARBA" id="ARBA00022989"/>
    </source>
</evidence>
<proteinExistence type="predicted"/>
<keyword evidence="5 6" id="KW-0472">Membrane</keyword>
<evidence type="ECO:0000256" key="2">
    <source>
        <dbReference type="ARBA" id="ARBA00022475"/>
    </source>
</evidence>
<comment type="subcellular location">
    <subcellularLocation>
        <location evidence="1">Cell membrane</location>
        <topology evidence="1">Multi-pass membrane protein</topology>
    </subcellularLocation>
</comment>
<dbReference type="eggNOG" id="COG1380">
    <property type="taxonomic scope" value="Bacteria"/>
</dbReference>
<dbReference type="HOGENOM" id="CLU_113736_2_0_9"/>
<feature type="transmembrane region" description="Helical" evidence="6">
    <location>
        <begin position="59"/>
        <end position="78"/>
    </location>
</feature>
<evidence type="ECO:0000256" key="3">
    <source>
        <dbReference type="ARBA" id="ARBA00022692"/>
    </source>
</evidence>
<name>A5Z8S0_9FIRM</name>
<dbReference type="Pfam" id="PF03788">
    <property type="entry name" value="LrgA"/>
    <property type="match status" value="1"/>
</dbReference>
<dbReference type="STRING" id="411463.EUBVEN_02112"/>
<dbReference type="Proteomes" id="UP000006000">
    <property type="component" value="Unassembled WGS sequence"/>
</dbReference>
<feature type="transmembrane region" description="Helical" evidence="6">
    <location>
        <begin position="30"/>
        <end position="47"/>
    </location>
</feature>
<sequence>MKYMRQFGIIMLVTCIGEILKYLIPLAIPSSIYGLCLMMVLLVTGIVKVDDVKESGTFLIEIMPLMFIASGVGIVVYWKQLKTMLIPLIIITFVSTVLVMAVSGKVTQYVIKRRKKYESDDN</sequence>
<gene>
    <name evidence="7" type="ORF">EUBVEN_02112</name>
</gene>
<organism evidence="7 8">
    <name type="scientific">Eubacterium ventriosum ATCC 27560</name>
    <dbReference type="NCBI Taxonomy" id="411463"/>
    <lineage>
        <taxon>Bacteria</taxon>
        <taxon>Bacillati</taxon>
        <taxon>Bacillota</taxon>
        <taxon>Clostridia</taxon>
        <taxon>Eubacteriales</taxon>
        <taxon>Eubacteriaceae</taxon>
        <taxon>Eubacterium</taxon>
    </lineage>
</organism>
<dbReference type="EMBL" id="AAVL02000036">
    <property type="protein sequence ID" value="EDM50793.1"/>
    <property type="molecule type" value="Genomic_DNA"/>
</dbReference>
<feature type="transmembrane region" description="Helical" evidence="6">
    <location>
        <begin position="7"/>
        <end position="24"/>
    </location>
</feature>
<keyword evidence="3 6" id="KW-0812">Transmembrane</keyword>
<evidence type="ECO:0000313" key="7">
    <source>
        <dbReference type="EMBL" id="EDM50793.1"/>
    </source>
</evidence>
<dbReference type="GO" id="GO:0005886">
    <property type="term" value="C:plasma membrane"/>
    <property type="evidence" value="ECO:0007669"/>
    <property type="project" value="UniProtKB-SubCell"/>
</dbReference>
<evidence type="ECO:0000313" key="8">
    <source>
        <dbReference type="Proteomes" id="UP000006000"/>
    </source>
</evidence>
<feature type="transmembrane region" description="Helical" evidence="6">
    <location>
        <begin position="84"/>
        <end position="106"/>
    </location>
</feature>
<dbReference type="PANTHER" id="PTHR33931">
    <property type="entry name" value="HOLIN-LIKE PROTEIN CIDA-RELATED"/>
    <property type="match status" value="1"/>
</dbReference>
<reference evidence="7 8" key="1">
    <citation type="submission" date="2007-03" db="EMBL/GenBank/DDBJ databases">
        <authorList>
            <person name="Fulton L."/>
            <person name="Clifton S."/>
            <person name="Fulton B."/>
            <person name="Xu J."/>
            <person name="Minx P."/>
            <person name="Pepin K.H."/>
            <person name="Johnson M."/>
            <person name="Thiruvilangam P."/>
            <person name="Bhonagiri V."/>
            <person name="Nash W.E."/>
            <person name="Mardis E.R."/>
            <person name="Wilson R.K."/>
        </authorList>
    </citation>
    <scope>NUCLEOTIDE SEQUENCE [LARGE SCALE GENOMIC DNA]</scope>
    <source>
        <strain evidence="7 8">ATCC 27560</strain>
    </source>
</reference>